<accession>A0ABS2HJ80</accession>
<evidence type="ECO:0000313" key="2">
    <source>
        <dbReference type="EMBL" id="MBM7037573.1"/>
    </source>
</evidence>
<protein>
    <submittedName>
        <fullName evidence="2">DUF484 family protein</fullName>
    </submittedName>
</protein>
<evidence type="ECO:0000256" key="1">
    <source>
        <dbReference type="SAM" id="Coils"/>
    </source>
</evidence>
<gene>
    <name evidence="2" type="ORF">JQC93_14275</name>
</gene>
<dbReference type="PANTHER" id="PTHR38765:SF1">
    <property type="entry name" value="DUF484 DOMAIN-CONTAINING PROTEIN"/>
    <property type="match status" value="1"/>
</dbReference>
<dbReference type="EMBL" id="JAFEUM010000006">
    <property type="protein sequence ID" value="MBM7037573.1"/>
    <property type="molecule type" value="Genomic_DNA"/>
</dbReference>
<dbReference type="PANTHER" id="PTHR38765">
    <property type="entry name" value="DUF484 DOMAIN-CONTAINING PROTEIN"/>
    <property type="match status" value="1"/>
</dbReference>
<sequence length="231" mass="25810">MSGVNTQNQPQEPLSTEETDLVVAEYLEQHPGFFERHPELLERLNIQAKDTGTVSLSGIQLQRQRKRIQELEEEVTDLMSLASANDKTFNEFMSLQQQVLSCERGSDVINAIATKARDLKLTAHVALVGSEHLPLSAESWHRFQQNNLHGKSAYLGRLKQGDRSALFDTLPSSVIPELGSYVILPLDKAGLQGCLVFASEDGGHFRPEQDTLFLRHLALVTAHMLADLPWK</sequence>
<dbReference type="RefSeq" id="WP_205159100.1">
    <property type="nucleotide sequence ID" value="NZ_JAFEUM010000006.1"/>
</dbReference>
<comment type="caution">
    <text evidence="2">The sequence shown here is derived from an EMBL/GenBank/DDBJ whole genome shotgun (WGS) entry which is preliminary data.</text>
</comment>
<dbReference type="InterPro" id="IPR007435">
    <property type="entry name" value="DUF484"/>
</dbReference>
<evidence type="ECO:0000313" key="3">
    <source>
        <dbReference type="Proteomes" id="UP000809621"/>
    </source>
</evidence>
<organism evidence="2 3">
    <name type="scientific">Vibrio ulleungensis</name>
    <dbReference type="NCBI Taxonomy" id="2807619"/>
    <lineage>
        <taxon>Bacteria</taxon>
        <taxon>Pseudomonadati</taxon>
        <taxon>Pseudomonadota</taxon>
        <taxon>Gammaproteobacteria</taxon>
        <taxon>Vibrionales</taxon>
        <taxon>Vibrionaceae</taxon>
        <taxon>Vibrio</taxon>
    </lineage>
</organism>
<dbReference type="Proteomes" id="UP000809621">
    <property type="component" value="Unassembled WGS sequence"/>
</dbReference>
<keyword evidence="1" id="KW-0175">Coiled coil</keyword>
<dbReference type="Gene3D" id="3.30.450.40">
    <property type="match status" value="1"/>
</dbReference>
<feature type="coiled-coil region" evidence="1">
    <location>
        <begin position="54"/>
        <end position="81"/>
    </location>
</feature>
<dbReference type="InterPro" id="IPR029016">
    <property type="entry name" value="GAF-like_dom_sf"/>
</dbReference>
<proteinExistence type="predicted"/>
<keyword evidence="3" id="KW-1185">Reference proteome</keyword>
<reference evidence="2 3" key="1">
    <citation type="submission" date="2021-02" db="EMBL/GenBank/DDBJ databases">
        <authorList>
            <person name="Park J.-S."/>
        </authorList>
    </citation>
    <scope>NUCLEOTIDE SEQUENCE [LARGE SCALE GENOMIC DNA]</scope>
    <source>
        <strain evidence="2 3">188UL20-2</strain>
    </source>
</reference>
<name>A0ABS2HJ80_9VIBR</name>
<dbReference type="Pfam" id="PF04340">
    <property type="entry name" value="DUF484"/>
    <property type="match status" value="1"/>
</dbReference>